<dbReference type="InterPro" id="IPR001254">
    <property type="entry name" value="Trypsin_dom"/>
</dbReference>
<feature type="domain" description="Clip" evidence="5">
    <location>
        <begin position="165"/>
        <end position="208"/>
    </location>
</feature>
<dbReference type="GO" id="GO:0006508">
    <property type="term" value="P:proteolysis"/>
    <property type="evidence" value="ECO:0007669"/>
    <property type="project" value="InterPro"/>
</dbReference>
<dbReference type="PROSITE" id="PS51888">
    <property type="entry name" value="CLIP"/>
    <property type="match status" value="1"/>
</dbReference>
<evidence type="ECO:0000256" key="2">
    <source>
        <dbReference type="ARBA" id="ARBA00023157"/>
    </source>
</evidence>
<organism evidence="6">
    <name type="scientific">Darwinula stevensoni</name>
    <dbReference type="NCBI Taxonomy" id="69355"/>
    <lineage>
        <taxon>Eukaryota</taxon>
        <taxon>Metazoa</taxon>
        <taxon>Ecdysozoa</taxon>
        <taxon>Arthropoda</taxon>
        <taxon>Crustacea</taxon>
        <taxon>Oligostraca</taxon>
        <taxon>Ostracoda</taxon>
        <taxon>Podocopa</taxon>
        <taxon>Podocopida</taxon>
        <taxon>Darwinulocopina</taxon>
        <taxon>Darwinuloidea</taxon>
        <taxon>Darwinulidae</taxon>
        <taxon>Darwinula</taxon>
    </lineage>
</organism>
<reference evidence="6" key="1">
    <citation type="submission" date="2020-11" db="EMBL/GenBank/DDBJ databases">
        <authorList>
            <person name="Tran Van P."/>
        </authorList>
    </citation>
    <scope>NUCLEOTIDE SEQUENCE</scope>
</reference>
<dbReference type="SUPFAM" id="SSF50494">
    <property type="entry name" value="Trypsin-like serine proteases"/>
    <property type="match status" value="1"/>
</dbReference>
<dbReference type="Proteomes" id="UP000677054">
    <property type="component" value="Unassembled WGS sequence"/>
</dbReference>
<dbReference type="EMBL" id="CAJPEV010001191">
    <property type="protein sequence ID" value="CAG0891271.1"/>
    <property type="molecule type" value="Genomic_DNA"/>
</dbReference>
<proteinExistence type="predicted"/>
<dbReference type="InterPro" id="IPR022700">
    <property type="entry name" value="CLIP"/>
</dbReference>
<evidence type="ECO:0000256" key="3">
    <source>
        <dbReference type="SAM" id="MobiDB-lite"/>
    </source>
</evidence>
<dbReference type="PROSITE" id="PS00134">
    <property type="entry name" value="TRYPSIN_HIS"/>
    <property type="match status" value="1"/>
</dbReference>
<dbReference type="AlphaFoldDB" id="A0A7R8XBR3"/>
<feature type="compositionally biased region" description="Low complexity" evidence="3">
    <location>
        <begin position="233"/>
        <end position="248"/>
    </location>
</feature>
<dbReference type="InterPro" id="IPR009003">
    <property type="entry name" value="Peptidase_S1_PA"/>
</dbReference>
<dbReference type="OrthoDB" id="6348928at2759"/>
<feature type="chain" id="PRO_5036209078" description="Clip domain-containing protein" evidence="4">
    <location>
        <begin position="31"/>
        <end position="382"/>
    </location>
</feature>
<keyword evidence="2" id="KW-1015">Disulfide bond</keyword>
<evidence type="ECO:0000256" key="4">
    <source>
        <dbReference type="SAM" id="SignalP"/>
    </source>
</evidence>
<dbReference type="PANTHER" id="PTHR24258">
    <property type="entry name" value="SERINE PROTEASE-RELATED"/>
    <property type="match status" value="1"/>
</dbReference>
<keyword evidence="1 4" id="KW-0732">Signal</keyword>
<dbReference type="EMBL" id="LR900708">
    <property type="protein sequence ID" value="CAD7246629.1"/>
    <property type="molecule type" value="Genomic_DNA"/>
</dbReference>
<dbReference type="GO" id="GO:0004252">
    <property type="term" value="F:serine-type endopeptidase activity"/>
    <property type="evidence" value="ECO:0007669"/>
    <property type="project" value="InterPro"/>
</dbReference>
<evidence type="ECO:0000313" key="6">
    <source>
        <dbReference type="EMBL" id="CAD7246629.1"/>
    </source>
</evidence>
<gene>
    <name evidence="6" type="ORF">DSTB1V02_LOCUS6477</name>
</gene>
<evidence type="ECO:0000313" key="7">
    <source>
        <dbReference type="Proteomes" id="UP000677054"/>
    </source>
</evidence>
<keyword evidence="7" id="KW-1185">Reference proteome</keyword>
<name>A0A7R8XBR3_9CRUS</name>
<accession>A0A7R8XBR3</accession>
<dbReference type="InterPro" id="IPR043504">
    <property type="entry name" value="Peptidase_S1_PA_chymotrypsin"/>
</dbReference>
<evidence type="ECO:0000256" key="1">
    <source>
        <dbReference type="ARBA" id="ARBA00022729"/>
    </source>
</evidence>
<dbReference type="Pfam" id="PF00089">
    <property type="entry name" value="Trypsin"/>
    <property type="match status" value="1"/>
</dbReference>
<feature type="signal peptide" evidence="4">
    <location>
        <begin position="1"/>
        <end position="30"/>
    </location>
</feature>
<sequence length="382" mass="40892">MRVRGWVREGVPGCYFCLLLVATLLDPTLPAEHRDKRQTSAGDVTWTVTRQERQLLPNVIQGLSSFLVPSSNDQNSNPNLNPNAPAGESNPLLDALAESAIYQLGQQVLGPQVAASLRPYTYNFFPRPSEVKDFVSDSPVRIEAGKLVLDIPNRQDAAQVEAARSCRTPQGGSGKCLDLNHCPELILDFLQLRGSVCFRRLFVPGVCCPDRSSSDNRLEAAGQAGGFAVVPATTLPPLTTTTTTTTTTTPPPPPSSSASEGLLDSLLGLFLNRPSNGLGGQPPQLGLGPVPPAAAQARIRCGVSVAPTFRVVGGVESRPGQWPWMAAIFLHGPRKTEFWCGGTLVSNQHILTAAHCTRDSKQRLYVTPSSTIVLETLSGNLL</sequence>
<evidence type="ECO:0000259" key="5">
    <source>
        <dbReference type="PROSITE" id="PS51888"/>
    </source>
</evidence>
<dbReference type="InterPro" id="IPR018114">
    <property type="entry name" value="TRYPSIN_HIS"/>
</dbReference>
<protein>
    <recommendedName>
        <fullName evidence="5">Clip domain-containing protein</fullName>
    </recommendedName>
</protein>
<dbReference type="Gene3D" id="2.40.10.10">
    <property type="entry name" value="Trypsin-like serine proteases"/>
    <property type="match status" value="1"/>
</dbReference>
<dbReference type="PANTHER" id="PTHR24258:SF116">
    <property type="entry name" value="FI16631P1-RELATED"/>
    <property type="match status" value="1"/>
</dbReference>
<feature type="region of interest" description="Disordered" evidence="3">
    <location>
        <begin position="233"/>
        <end position="260"/>
    </location>
</feature>
<dbReference type="SMART" id="SM00680">
    <property type="entry name" value="CLIP"/>
    <property type="match status" value="1"/>
</dbReference>